<organism evidence="2 3">
    <name type="scientific">Pseudomonas monteilii</name>
    <dbReference type="NCBI Taxonomy" id="76759"/>
    <lineage>
        <taxon>Bacteria</taxon>
        <taxon>Pseudomonadati</taxon>
        <taxon>Pseudomonadota</taxon>
        <taxon>Gammaproteobacteria</taxon>
        <taxon>Pseudomonadales</taxon>
        <taxon>Pseudomonadaceae</taxon>
        <taxon>Pseudomonas</taxon>
    </lineage>
</organism>
<comment type="caution">
    <text evidence="2">The sequence shown here is derived from an EMBL/GenBank/DDBJ whole genome shotgun (WGS) entry which is preliminary data.</text>
</comment>
<dbReference type="Pfam" id="PF00753">
    <property type="entry name" value="Lactamase_B"/>
    <property type="match status" value="1"/>
</dbReference>
<gene>
    <name evidence="2" type="ORF">CXB65_13605</name>
</gene>
<dbReference type="Proteomes" id="UP000233399">
    <property type="component" value="Unassembled WGS sequence"/>
</dbReference>
<sequence length="365" mass="41110">MLSSFEVEFIPVGEGERSGDAILARWTEGDVHRVMVYDGGTKASGQRLVDHIKSHYKTTRVDYVVNSHPDNDHASGLSVVLEQLSVGEVWMHRPWDHSQIIRDYFHDGRITDESLKVRLQEKMAAAYKIETLAVEKGIPIKEPFQGMNIGPFKILSPEKDWYLHELVADFAKSPKKKESLESMMESAASTMTKAFQSVIRLIAEAWDMEYLRENVETSAENESSVILFADFAGRGVMLTGDAGVQALKRANDYALSQGIYLPGVLNFIQVPHHGSRNNVSTSTLDSIIGLRQNEEELQYTKTAFVSSGAKSETHPRRMVVNAFNKRGVKVYKTNGNTIRHHYKMPTRNWGPIEALPISKEVEAWD</sequence>
<dbReference type="PANTHER" id="PTHR30619:SF1">
    <property type="entry name" value="RECOMBINATION PROTEIN 2"/>
    <property type="match status" value="1"/>
</dbReference>
<evidence type="ECO:0000313" key="2">
    <source>
        <dbReference type="EMBL" id="PKI22352.1"/>
    </source>
</evidence>
<reference evidence="2 3" key="1">
    <citation type="submission" date="2017-12" db="EMBL/GenBank/DDBJ databases">
        <title>Isolation and characterization of an aerobic denitrifying Pseudomonas monteilii CY06 from aquaculture ponds.</title>
        <authorList>
            <person name="Ma Q."/>
            <person name="Cai Y."/>
            <person name="He Z."/>
        </authorList>
    </citation>
    <scope>NUCLEOTIDE SEQUENCE [LARGE SCALE GENOMIC DNA]</scope>
    <source>
        <strain evidence="2 3">CY06</strain>
    </source>
</reference>
<proteinExistence type="predicted"/>
<dbReference type="PANTHER" id="PTHR30619">
    <property type="entry name" value="DNA INTERNALIZATION/COMPETENCE PROTEIN COMEC/REC2"/>
    <property type="match status" value="1"/>
</dbReference>
<dbReference type="InterPro" id="IPR052159">
    <property type="entry name" value="Competence_DNA_uptake"/>
</dbReference>
<evidence type="ECO:0000313" key="3">
    <source>
        <dbReference type="Proteomes" id="UP000233399"/>
    </source>
</evidence>
<accession>A0A2N1IS13</accession>
<feature type="domain" description="Metallo-beta-lactamase" evidence="1">
    <location>
        <begin position="32"/>
        <end position="94"/>
    </location>
</feature>
<evidence type="ECO:0000259" key="1">
    <source>
        <dbReference type="Pfam" id="PF00753"/>
    </source>
</evidence>
<protein>
    <recommendedName>
        <fullName evidence="1">Metallo-beta-lactamase domain-containing protein</fullName>
    </recommendedName>
</protein>
<name>A0A2N1IS13_9PSED</name>
<dbReference type="SUPFAM" id="SSF56281">
    <property type="entry name" value="Metallo-hydrolase/oxidoreductase"/>
    <property type="match status" value="1"/>
</dbReference>
<dbReference type="AlphaFoldDB" id="A0A2N1IS13"/>
<dbReference type="InterPro" id="IPR036866">
    <property type="entry name" value="RibonucZ/Hydroxyglut_hydro"/>
</dbReference>
<dbReference type="EMBL" id="PJCG01000021">
    <property type="protein sequence ID" value="PKI22352.1"/>
    <property type="molecule type" value="Genomic_DNA"/>
</dbReference>
<dbReference type="InterPro" id="IPR001279">
    <property type="entry name" value="Metallo-B-lactamas"/>
</dbReference>
<dbReference type="Gene3D" id="3.60.15.10">
    <property type="entry name" value="Ribonuclease Z/Hydroxyacylglutathione hydrolase-like"/>
    <property type="match status" value="1"/>
</dbReference>